<keyword evidence="7 9" id="KW-0378">Hydrolase</keyword>
<evidence type="ECO:0000256" key="7">
    <source>
        <dbReference type="RuleBase" id="RU365095"/>
    </source>
</evidence>
<dbReference type="GO" id="GO:0017057">
    <property type="term" value="F:6-phosphogluconolactonase activity"/>
    <property type="evidence" value="ECO:0007669"/>
    <property type="project" value="UniProtKB-UniRule"/>
</dbReference>
<comment type="pathway">
    <text evidence="3 7">Carbohydrate degradation; pentose phosphate pathway; D-ribulose 5-phosphate from D-glucose 6-phosphate (oxidative stage): step 2/3.</text>
</comment>
<dbReference type="GO" id="GO:0006098">
    <property type="term" value="P:pentose-phosphate shunt"/>
    <property type="evidence" value="ECO:0007669"/>
    <property type="project" value="UniProtKB-UniPathway"/>
</dbReference>
<organism evidence="9 10">
    <name type="scientific">Legionella busanensis</name>
    <dbReference type="NCBI Taxonomy" id="190655"/>
    <lineage>
        <taxon>Bacteria</taxon>
        <taxon>Pseudomonadati</taxon>
        <taxon>Pseudomonadota</taxon>
        <taxon>Gammaproteobacteria</taxon>
        <taxon>Legionellales</taxon>
        <taxon>Legionellaceae</taxon>
        <taxon>Legionella</taxon>
    </lineage>
</organism>
<dbReference type="Pfam" id="PF01182">
    <property type="entry name" value="Glucosamine_iso"/>
    <property type="match status" value="1"/>
</dbReference>
<dbReference type="EMBL" id="UGOD01000001">
    <property type="protein sequence ID" value="STX51229.1"/>
    <property type="molecule type" value="Genomic_DNA"/>
</dbReference>
<evidence type="ECO:0000313" key="10">
    <source>
        <dbReference type="Proteomes" id="UP000254794"/>
    </source>
</evidence>
<dbReference type="EC" id="3.1.1.31" evidence="5 7"/>
<dbReference type="SUPFAM" id="SSF100950">
    <property type="entry name" value="NagB/RpiA/CoA transferase-like"/>
    <property type="match status" value="1"/>
</dbReference>
<dbReference type="PANTHER" id="PTHR11054">
    <property type="entry name" value="6-PHOSPHOGLUCONOLACTONASE"/>
    <property type="match status" value="1"/>
</dbReference>
<comment type="similarity">
    <text evidence="4 7">Belongs to the glucosamine/galactosamine-6-phosphate isomerase family. 6-phosphogluconolactonase subfamily.</text>
</comment>
<accession>A0A378JM01</accession>
<dbReference type="InterPro" id="IPR005900">
    <property type="entry name" value="6-phosphogluconolactonase_DevB"/>
</dbReference>
<dbReference type="InterPro" id="IPR037171">
    <property type="entry name" value="NagB/RpiA_transferase-like"/>
</dbReference>
<reference evidence="9 10" key="1">
    <citation type="submission" date="2018-06" db="EMBL/GenBank/DDBJ databases">
        <authorList>
            <consortium name="Pathogen Informatics"/>
            <person name="Doyle S."/>
        </authorList>
    </citation>
    <scope>NUCLEOTIDE SEQUENCE [LARGE SCALE GENOMIC DNA]</scope>
    <source>
        <strain evidence="9 10">NCTC13316</strain>
    </source>
</reference>
<dbReference type="UniPathway" id="UPA00115">
    <property type="reaction ID" value="UER00409"/>
</dbReference>
<evidence type="ECO:0000256" key="1">
    <source>
        <dbReference type="ARBA" id="ARBA00000832"/>
    </source>
</evidence>
<gene>
    <name evidence="7 9" type="primary">pgl</name>
    <name evidence="9" type="ORF">NCTC13316_01323</name>
</gene>
<evidence type="ECO:0000313" key="9">
    <source>
        <dbReference type="EMBL" id="STX51229.1"/>
    </source>
</evidence>
<name>A0A378JM01_9GAMM</name>
<sequence>MHLQQFNDPTSLNSYFCNKLKIILNEAIAARGHAYLVVSGGKTPQSLFNLLSKADLAWDKVTILLADERWIPPSSDDSNEGMLKRHLLVNNAAKANYISLLPKSNESELNIKEVAGRLANLPQFDAVILGMGEDGHTASLFPCSKEIKAGLTMSEPAVIIVKPSTAPYTRISLTKNRLLNSRYIFLHLVGENKMAVLKEADSGQDPLAMPIRAFLHNPAVELQVMFSP</sequence>
<keyword evidence="10" id="KW-1185">Reference proteome</keyword>
<comment type="function">
    <text evidence="2 7">Hydrolysis of 6-phosphogluconolactone to 6-phosphogluconate.</text>
</comment>
<evidence type="ECO:0000256" key="2">
    <source>
        <dbReference type="ARBA" id="ARBA00002681"/>
    </source>
</evidence>
<dbReference type="Proteomes" id="UP000254794">
    <property type="component" value="Unassembled WGS sequence"/>
</dbReference>
<feature type="domain" description="Glucosamine/galactosamine-6-phosphate isomerase" evidence="8">
    <location>
        <begin position="8"/>
        <end position="215"/>
    </location>
</feature>
<protein>
    <recommendedName>
        <fullName evidence="6 7">6-phosphogluconolactonase</fullName>
        <shortName evidence="7">6PGL</shortName>
        <ecNumber evidence="5 7">3.1.1.31</ecNumber>
    </recommendedName>
</protein>
<dbReference type="RefSeq" id="WP_115332519.1">
    <property type="nucleotide sequence ID" value="NZ_CAAAHP010000001.1"/>
</dbReference>
<proteinExistence type="inferred from homology"/>
<dbReference type="CDD" id="cd01400">
    <property type="entry name" value="6PGL"/>
    <property type="match status" value="1"/>
</dbReference>
<dbReference type="InterPro" id="IPR039104">
    <property type="entry name" value="6PGL"/>
</dbReference>
<evidence type="ECO:0000256" key="5">
    <source>
        <dbReference type="ARBA" id="ARBA00013198"/>
    </source>
</evidence>
<dbReference type="PANTHER" id="PTHR11054:SF0">
    <property type="entry name" value="6-PHOSPHOGLUCONOLACTONASE"/>
    <property type="match status" value="1"/>
</dbReference>
<evidence type="ECO:0000259" key="8">
    <source>
        <dbReference type="Pfam" id="PF01182"/>
    </source>
</evidence>
<dbReference type="Gene3D" id="3.40.50.1360">
    <property type="match status" value="1"/>
</dbReference>
<dbReference type="InterPro" id="IPR006148">
    <property type="entry name" value="Glc/Gal-6P_isomerase"/>
</dbReference>
<evidence type="ECO:0000256" key="4">
    <source>
        <dbReference type="ARBA" id="ARBA00010662"/>
    </source>
</evidence>
<evidence type="ECO:0000256" key="6">
    <source>
        <dbReference type="ARBA" id="ARBA00020337"/>
    </source>
</evidence>
<dbReference type="OrthoDB" id="9810967at2"/>
<comment type="catalytic activity">
    <reaction evidence="1 7">
        <text>6-phospho-D-glucono-1,5-lactone + H2O = 6-phospho-D-gluconate + H(+)</text>
        <dbReference type="Rhea" id="RHEA:12556"/>
        <dbReference type="ChEBI" id="CHEBI:15377"/>
        <dbReference type="ChEBI" id="CHEBI:15378"/>
        <dbReference type="ChEBI" id="CHEBI:57955"/>
        <dbReference type="ChEBI" id="CHEBI:58759"/>
        <dbReference type="EC" id="3.1.1.31"/>
    </reaction>
</comment>
<dbReference type="AlphaFoldDB" id="A0A378JM01"/>
<evidence type="ECO:0000256" key="3">
    <source>
        <dbReference type="ARBA" id="ARBA00004961"/>
    </source>
</evidence>
<dbReference type="GO" id="GO:0005975">
    <property type="term" value="P:carbohydrate metabolic process"/>
    <property type="evidence" value="ECO:0007669"/>
    <property type="project" value="UniProtKB-UniRule"/>
</dbReference>
<dbReference type="NCBIfam" id="TIGR01198">
    <property type="entry name" value="pgl"/>
    <property type="match status" value="1"/>
</dbReference>